<proteinExistence type="predicted"/>
<dbReference type="RefSeq" id="WP_143008955.1">
    <property type="nucleotide sequence ID" value="NZ_FNHU01000015.1"/>
</dbReference>
<accession>A0A1G9YZW7</accession>
<gene>
    <name evidence="1" type="ORF">SAMN04487766_11510</name>
</gene>
<dbReference type="Proteomes" id="UP000199671">
    <property type="component" value="Unassembled WGS sequence"/>
</dbReference>
<dbReference type="AlphaFoldDB" id="A0A1G9YZW7"/>
<name>A0A1G9YZW7_9ACTO</name>
<dbReference type="NCBIfam" id="NF033482">
    <property type="entry name" value="RiPP_thiocil"/>
    <property type="match status" value="1"/>
</dbReference>
<evidence type="ECO:0000313" key="1">
    <source>
        <dbReference type="EMBL" id="SDN14275.1"/>
    </source>
</evidence>
<sequence>MNDDIELFGQDIGQDVENLPEGNALGSFTTFSSASTGGSTYACASTAACVG</sequence>
<protein>
    <recommendedName>
        <fullName evidence="3">Thiocillin family RiPP</fullName>
    </recommendedName>
</protein>
<dbReference type="InterPro" id="IPR049803">
    <property type="entry name" value="RiPP_thiocil-like"/>
</dbReference>
<dbReference type="EMBL" id="FNHU01000015">
    <property type="protein sequence ID" value="SDN14275.1"/>
    <property type="molecule type" value="Genomic_DNA"/>
</dbReference>
<organism evidence="1 2">
    <name type="scientific">Actinomyces ruminicola</name>
    <dbReference type="NCBI Taxonomy" id="332524"/>
    <lineage>
        <taxon>Bacteria</taxon>
        <taxon>Bacillati</taxon>
        <taxon>Actinomycetota</taxon>
        <taxon>Actinomycetes</taxon>
        <taxon>Actinomycetales</taxon>
        <taxon>Actinomycetaceae</taxon>
        <taxon>Actinomyces</taxon>
    </lineage>
</organism>
<evidence type="ECO:0000313" key="2">
    <source>
        <dbReference type="Proteomes" id="UP000199671"/>
    </source>
</evidence>
<reference evidence="1 2" key="1">
    <citation type="submission" date="2016-10" db="EMBL/GenBank/DDBJ databases">
        <authorList>
            <person name="de Groot N.N."/>
        </authorList>
    </citation>
    <scope>NUCLEOTIDE SEQUENCE [LARGE SCALE GENOMIC DNA]</scope>
    <source>
        <strain evidence="1 2">KPR-7B</strain>
    </source>
</reference>
<evidence type="ECO:0008006" key="3">
    <source>
        <dbReference type="Google" id="ProtNLM"/>
    </source>
</evidence>